<dbReference type="GO" id="GO:0035485">
    <property type="term" value="F:adenine/guanine mispair binding"/>
    <property type="evidence" value="ECO:0007669"/>
    <property type="project" value="TreeGrafter"/>
</dbReference>
<dbReference type="CDD" id="cd00056">
    <property type="entry name" value="ENDO3c"/>
    <property type="match status" value="1"/>
</dbReference>
<evidence type="ECO:0000256" key="14">
    <source>
        <dbReference type="SAM" id="MobiDB-lite"/>
    </source>
</evidence>
<dbReference type="EC" id="3.2.2.31" evidence="4"/>
<dbReference type="SUPFAM" id="SSF55811">
    <property type="entry name" value="Nudix"/>
    <property type="match status" value="1"/>
</dbReference>
<sequence length="606" mass="66655">MNSMRRQKKECTKSVKDAKRSESTAGMSEQCKTGPPYFSEEEVVHIQTSLLEWYDTVHRVLPWRRTPHSKKDSCDSVKAEGTTVAIMPAPDSLDCQKFAYYVWVSEIMLQQTQVATVVPYFNKWVTKWASVADLASATVEEVNTMWAGLGYYRRARYLLDGAKHVVDKLGGMFPTNAKDMLQIPGVGPYTSAAVASIAFNDAAAAVDGNVIRVVSRLRALPGDPTKLGQVHAAMAQEILDHERPGCFNQAVMELGATVCRPMNPSCSECPVQQSCRAHSQLKTFLKARRIPDLSAALDMEDIPFVTMYPGKKVSKEKRDQQVAVCVLEVIVTAGHHTSCSVGEAHTETLQQAERQGVSSSREPDVHAQSAVGVNLSASSGKRQRIMSDFFASKDKKTKKKIAAASLGQRWYMLVQRPDQGLLAGLWEFPGVVLEENCEVPPRDERQALVWELLERLLGTPLIGVWKGDASTSDALGHCPGSDEGLRAYAINEGFKSQGLKLLSVQDRGQYIHVFSHIKQTSHIEKIVVSVDDLGFLQSAATINKTIPAEGNVMKNAVSKRKALSGSEAGRSTQTRVPDFKWVKAEDMEQAGLPTLTSKIFKIATSE</sequence>
<dbReference type="GO" id="GO:0046872">
    <property type="term" value="F:metal ion binding"/>
    <property type="evidence" value="ECO:0007669"/>
    <property type="project" value="UniProtKB-KW"/>
</dbReference>
<evidence type="ECO:0000256" key="11">
    <source>
        <dbReference type="ARBA" id="ARBA00023014"/>
    </source>
</evidence>
<dbReference type="AlphaFoldDB" id="A0A250XMR6"/>
<evidence type="ECO:0000256" key="7">
    <source>
        <dbReference type="ARBA" id="ARBA00022723"/>
    </source>
</evidence>
<reference evidence="16 17" key="1">
    <citation type="submission" date="2017-08" db="EMBL/GenBank/DDBJ databases">
        <title>Acidophilic green algal genome provides insights into adaptation to an acidic environment.</title>
        <authorList>
            <person name="Hirooka S."/>
            <person name="Hirose Y."/>
            <person name="Kanesaki Y."/>
            <person name="Higuchi S."/>
            <person name="Fujiwara T."/>
            <person name="Onuma R."/>
            <person name="Era A."/>
            <person name="Ohbayashi R."/>
            <person name="Uzuka A."/>
            <person name="Nozaki H."/>
            <person name="Yoshikawa H."/>
            <person name="Miyagishima S.Y."/>
        </authorList>
    </citation>
    <scope>NUCLEOTIDE SEQUENCE [LARGE SCALE GENOMIC DNA]</scope>
    <source>
        <strain evidence="16 17">NIES-2499</strain>
    </source>
</reference>
<dbReference type="PANTHER" id="PTHR42944">
    <property type="entry name" value="ADENINE DNA GLYCOSYLASE"/>
    <property type="match status" value="1"/>
</dbReference>
<comment type="catalytic activity">
    <reaction evidence="1">
        <text>Hydrolyzes free adenine bases from 7,8-dihydro-8-oxoguanine:adenine mismatched double-stranded DNA, leaving an apurinic site.</text>
        <dbReference type="EC" id="3.2.2.31"/>
    </reaction>
</comment>
<name>A0A250XMR6_9CHLO</name>
<dbReference type="InterPro" id="IPR003265">
    <property type="entry name" value="HhH-GPD_domain"/>
</dbReference>
<evidence type="ECO:0000256" key="12">
    <source>
        <dbReference type="ARBA" id="ARBA00023204"/>
    </source>
</evidence>
<dbReference type="EMBL" id="BEGY01000124">
    <property type="protein sequence ID" value="GAX84395.1"/>
    <property type="molecule type" value="Genomic_DNA"/>
</dbReference>
<evidence type="ECO:0000256" key="2">
    <source>
        <dbReference type="ARBA" id="ARBA00001966"/>
    </source>
</evidence>
<keyword evidence="13" id="KW-0326">Glycosidase</keyword>
<dbReference type="STRING" id="1157962.A0A250XMR6"/>
<dbReference type="GO" id="GO:0051539">
    <property type="term" value="F:4 iron, 4 sulfur cluster binding"/>
    <property type="evidence" value="ECO:0007669"/>
    <property type="project" value="UniProtKB-KW"/>
</dbReference>
<dbReference type="PANTHER" id="PTHR42944:SF1">
    <property type="entry name" value="ADENINE DNA GLYCOSYLASE"/>
    <property type="match status" value="1"/>
</dbReference>
<evidence type="ECO:0000256" key="4">
    <source>
        <dbReference type="ARBA" id="ARBA00012045"/>
    </source>
</evidence>
<organism evidence="16 17">
    <name type="scientific">Chlamydomonas eustigma</name>
    <dbReference type="NCBI Taxonomy" id="1157962"/>
    <lineage>
        <taxon>Eukaryota</taxon>
        <taxon>Viridiplantae</taxon>
        <taxon>Chlorophyta</taxon>
        <taxon>core chlorophytes</taxon>
        <taxon>Chlorophyceae</taxon>
        <taxon>CS clade</taxon>
        <taxon>Chlamydomonadales</taxon>
        <taxon>Chlamydomonadaceae</taxon>
        <taxon>Chlamydomonas</taxon>
    </lineage>
</organism>
<proteinExistence type="inferred from homology"/>
<dbReference type="Gene3D" id="3.90.79.10">
    <property type="entry name" value="Nucleoside Triphosphate Pyrophosphohydrolase"/>
    <property type="match status" value="1"/>
</dbReference>
<evidence type="ECO:0000256" key="3">
    <source>
        <dbReference type="ARBA" id="ARBA00008343"/>
    </source>
</evidence>
<dbReference type="GO" id="GO:0034039">
    <property type="term" value="F:8-oxo-7,8-dihydroguanine DNA N-glycosylase activity"/>
    <property type="evidence" value="ECO:0007669"/>
    <property type="project" value="TreeGrafter"/>
</dbReference>
<accession>A0A250XMR6</accession>
<gene>
    <name evidence="16" type="ORF">CEUSTIGMA_g11817.t1</name>
</gene>
<evidence type="ECO:0000256" key="1">
    <source>
        <dbReference type="ARBA" id="ARBA00000843"/>
    </source>
</evidence>
<keyword evidence="11" id="KW-0411">Iron-sulfur</keyword>
<dbReference type="GO" id="GO:0032357">
    <property type="term" value="F:oxidized purine DNA binding"/>
    <property type="evidence" value="ECO:0007669"/>
    <property type="project" value="TreeGrafter"/>
</dbReference>
<keyword evidence="8" id="KW-0227">DNA damage</keyword>
<dbReference type="InterPro" id="IPR023170">
    <property type="entry name" value="HhH_base_excis_C"/>
</dbReference>
<dbReference type="SMART" id="SM00478">
    <property type="entry name" value="ENDO3c"/>
    <property type="match status" value="1"/>
</dbReference>
<dbReference type="InterPro" id="IPR044298">
    <property type="entry name" value="MIG/MutY"/>
</dbReference>
<dbReference type="GO" id="GO:0000701">
    <property type="term" value="F:purine-specific mismatch base pair DNA N-glycosylase activity"/>
    <property type="evidence" value="ECO:0007669"/>
    <property type="project" value="UniProtKB-EC"/>
</dbReference>
<dbReference type="Pfam" id="PF00730">
    <property type="entry name" value="HhH-GPD"/>
    <property type="match status" value="1"/>
</dbReference>
<keyword evidence="9" id="KW-0378">Hydrolase</keyword>
<dbReference type="InterPro" id="IPR015797">
    <property type="entry name" value="NUDIX_hydrolase-like_dom_sf"/>
</dbReference>
<keyword evidence="12" id="KW-0234">DNA repair</keyword>
<evidence type="ECO:0000256" key="8">
    <source>
        <dbReference type="ARBA" id="ARBA00022763"/>
    </source>
</evidence>
<evidence type="ECO:0000256" key="13">
    <source>
        <dbReference type="ARBA" id="ARBA00023295"/>
    </source>
</evidence>
<comment type="caution">
    <text evidence="16">The sequence shown here is derived from an EMBL/GenBank/DDBJ whole genome shotgun (WGS) entry which is preliminary data.</text>
</comment>
<dbReference type="FunFam" id="1.10.340.30:FF:000002">
    <property type="entry name" value="Adenine DNA glycosylase"/>
    <property type="match status" value="1"/>
</dbReference>
<feature type="domain" description="HhH-GPD" evidence="15">
    <location>
        <begin position="108"/>
        <end position="257"/>
    </location>
</feature>
<evidence type="ECO:0000256" key="9">
    <source>
        <dbReference type="ARBA" id="ARBA00022801"/>
    </source>
</evidence>
<evidence type="ECO:0000313" key="16">
    <source>
        <dbReference type="EMBL" id="GAX84395.1"/>
    </source>
</evidence>
<evidence type="ECO:0000313" key="17">
    <source>
        <dbReference type="Proteomes" id="UP000232323"/>
    </source>
</evidence>
<comment type="similarity">
    <text evidence="3">Belongs to the Nth/MutY family.</text>
</comment>
<feature type="region of interest" description="Disordered" evidence="14">
    <location>
        <begin position="350"/>
        <end position="373"/>
    </location>
</feature>
<keyword evidence="7" id="KW-0479">Metal-binding</keyword>
<dbReference type="GO" id="GO:0006298">
    <property type="term" value="P:mismatch repair"/>
    <property type="evidence" value="ECO:0007669"/>
    <property type="project" value="TreeGrafter"/>
</dbReference>
<evidence type="ECO:0000256" key="6">
    <source>
        <dbReference type="ARBA" id="ARBA00022485"/>
    </source>
</evidence>
<evidence type="ECO:0000259" key="15">
    <source>
        <dbReference type="SMART" id="SM00478"/>
    </source>
</evidence>
<protein>
    <recommendedName>
        <fullName evidence="5">Adenine DNA glycosylase</fullName>
        <ecNumber evidence="4">3.2.2.31</ecNumber>
    </recommendedName>
</protein>
<feature type="compositionally biased region" description="Basic and acidic residues" evidence="14">
    <location>
        <begin position="9"/>
        <end position="22"/>
    </location>
</feature>
<dbReference type="GO" id="GO:0006284">
    <property type="term" value="P:base-excision repair"/>
    <property type="evidence" value="ECO:0007669"/>
    <property type="project" value="InterPro"/>
</dbReference>
<feature type="compositionally biased region" description="Polar residues" evidence="14">
    <location>
        <begin position="350"/>
        <end position="360"/>
    </location>
</feature>
<keyword evidence="17" id="KW-1185">Reference proteome</keyword>
<feature type="region of interest" description="Disordered" evidence="14">
    <location>
        <begin position="1"/>
        <end position="32"/>
    </location>
</feature>
<evidence type="ECO:0000256" key="10">
    <source>
        <dbReference type="ARBA" id="ARBA00023004"/>
    </source>
</evidence>
<dbReference type="Gene3D" id="1.10.340.30">
    <property type="entry name" value="Hypothetical protein, domain 2"/>
    <property type="match status" value="1"/>
</dbReference>
<dbReference type="GO" id="GO:0005634">
    <property type="term" value="C:nucleus"/>
    <property type="evidence" value="ECO:0007669"/>
    <property type="project" value="TreeGrafter"/>
</dbReference>
<dbReference type="Gene3D" id="1.10.1670.10">
    <property type="entry name" value="Helix-hairpin-Helix base-excision DNA repair enzymes (C-terminal)"/>
    <property type="match status" value="1"/>
</dbReference>
<evidence type="ECO:0000256" key="5">
    <source>
        <dbReference type="ARBA" id="ARBA00022023"/>
    </source>
</evidence>
<dbReference type="InterPro" id="IPR011257">
    <property type="entry name" value="DNA_glycosylase"/>
</dbReference>
<dbReference type="Proteomes" id="UP000232323">
    <property type="component" value="Unassembled WGS sequence"/>
</dbReference>
<keyword evidence="10" id="KW-0408">Iron</keyword>
<dbReference type="OrthoDB" id="10248838at2759"/>
<comment type="cofactor">
    <cofactor evidence="2">
        <name>[4Fe-4S] cluster</name>
        <dbReference type="ChEBI" id="CHEBI:49883"/>
    </cofactor>
</comment>
<dbReference type="SUPFAM" id="SSF48150">
    <property type="entry name" value="DNA-glycosylase"/>
    <property type="match status" value="1"/>
</dbReference>
<keyword evidence="6" id="KW-0004">4Fe-4S</keyword>